<dbReference type="CDD" id="cd16917">
    <property type="entry name" value="HATPase_UhpB-NarQ-NarX-like"/>
    <property type="match status" value="1"/>
</dbReference>
<dbReference type="Gene3D" id="3.30.565.10">
    <property type="entry name" value="Histidine kinase-like ATPase, C-terminal domain"/>
    <property type="match status" value="1"/>
</dbReference>
<dbReference type="Pfam" id="PF02518">
    <property type="entry name" value="HATPase_c"/>
    <property type="match status" value="1"/>
</dbReference>
<dbReference type="Pfam" id="PF07730">
    <property type="entry name" value="HisKA_3"/>
    <property type="match status" value="1"/>
</dbReference>
<evidence type="ECO:0000256" key="3">
    <source>
        <dbReference type="ARBA" id="ARBA00023012"/>
    </source>
</evidence>
<dbReference type="InterPro" id="IPR003594">
    <property type="entry name" value="HATPase_dom"/>
</dbReference>
<evidence type="ECO:0000313" key="8">
    <source>
        <dbReference type="Proteomes" id="UP001500956"/>
    </source>
</evidence>
<reference evidence="8" key="1">
    <citation type="journal article" date="2019" name="Int. J. Syst. Evol. Microbiol.">
        <title>The Global Catalogue of Microorganisms (GCM) 10K type strain sequencing project: providing services to taxonomists for standard genome sequencing and annotation.</title>
        <authorList>
            <consortium name="The Broad Institute Genomics Platform"/>
            <consortium name="The Broad Institute Genome Sequencing Center for Infectious Disease"/>
            <person name="Wu L."/>
            <person name="Ma J."/>
        </authorList>
    </citation>
    <scope>NUCLEOTIDE SEQUENCE [LARGE SCALE GENOMIC DNA]</scope>
    <source>
        <strain evidence="8">JCM 18063</strain>
    </source>
</reference>
<dbReference type="Pfam" id="PF13185">
    <property type="entry name" value="GAF_2"/>
    <property type="match status" value="2"/>
</dbReference>
<evidence type="ECO:0000256" key="1">
    <source>
        <dbReference type="ARBA" id="ARBA00022679"/>
    </source>
</evidence>
<feature type="region of interest" description="Disordered" evidence="4">
    <location>
        <begin position="1"/>
        <end position="20"/>
    </location>
</feature>
<dbReference type="EMBL" id="BAABID010000013">
    <property type="protein sequence ID" value="GAA4732266.1"/>
    <property type="molecule type" value="Genomic_DNA"/>
</dbReference>
<feature type="domain" description="GAF" evidence="5">
    <location>
        <begin position="217"/>
        <end position="365"/>
    </location>
</feature>
<dbReference type="InterPro" id="IPR003018">
    <property type="entry name" value="GAF"/>
</dbReference>
<keyword evidence="3" id="KW-0902">Two-component regulatory system</keyword>
<dbReference type="Gene3D" id="3.30.450.40">
    <property type="match status" value="2"/>
</dbReference>
<dbReference type="GO" id="GO:0016301">
    <property type="term" value="F:kinase activity"/>
    <property type="evidence" value="ECO:0007669"/>
    <property type="project" value="UniProtKB-KW"/>
</dbReference>
<evidence type="ECO:0000256" key="4">
    <source>
        <dbReference type="SAM" id="MobiDB-lite"/>
    </source>
</evidence>
<proteinExistence type="predicted"/>
<evidence type="ECO:0000256" key="2">
    <source>
        <dbReference type="ARBA" id="ARBA00022777"/>
    </source>
</evidence>
<dbReference type="InterPro" id="IPR050482">
    <property type="entry name" value="Sensor_HK_TwoCompSys"/>
</dbReference>
<gene>
    <name evidence="7" type="ORF">GCM10023216_25480</name>
</gene>
<dbReference type="InterPro" id="IPR036890">
    <property type="entry name" value="HATPase_C_sf"/>
</dbReference>
<organism evidence="7 8">
    <name type="scientific">Isoptericola chiayiensis</name>
    <dbReference type="NCBI Taxonomy" id="579446"/>
    <lineage>
        <taxon>Bacteria</taxon>
        <taxon>Bacillati</taxon>
        <taxon>Actinomycetota</taxon>
        <taxon>Actinomycetes</taxon>
        <taxon>Micrococcales</taxon>
        <taxon>Promicromonosporaceae</taxon>
        <taxon>Isoptericola</taxon>
    </lineage>
</organism>
<feature type="domain" description="Histidine kinase/HSP90-like ATPase" evidence="6">
    <location>
        <begin position="479"/>
        <end position="567"/>
    </location>
</feature>
<keyword evidence="2 7" id="KW-0418">Kinase</keyword>
<dbReference type="SMART" id="SM00387">
    <property type="entry name" value="HATPase_c"/>
    <property type="match status" value="1"/>
</dbReference>
<keyword evidence="8" id="KW-1185">Reference proteome</keyword>
<dbReference type="InterPro" id="IPR029016">
    <property type="entry name" value="GAF-like_dom_sf"/>
</dbReference>
<comment type="caution">
    <text evidence="7">The sequence shown here is derived from an EMBL/GenBank/DDBJ whole genome shotgun (WGS) entry which is preliminary data.</text>
</comment>
<name>A0ABP8YNT9_9MICO</name>
<protein>
    <submittedName>
        <fullName evidence="7">Two-component system sensor histidine kinase</fullName>
    </submittedName>
</protein>
<dbReference type="Proteomes" id="UP001500956">
    <property type="component" value="Unassembled WGS sequence"/>
</dbReference>
<evidence type="ECO:0000259" key="5">
    <source>
        <dbReference type="SMART" id="SM00065"/>
    </source>
</evidence>
<dbReference type="SUPFAM" id="SSF55874">
    <property type="entry name" value="ATPase domain of HSP90 chaperone/DNA topoisomerase II/histidine kinase"/>
    <property type="match status" value="1"/>
</dbReference>
<keyword evidence="1" id="KW-0808">Transferase</keyword>
<dbReference type="SMART" id="SM00065">
    <property type="entry name" value="GAF"/>
    <property type="match status" value="2"/>
</dbReference>
<evidence type="ECO:0000259" key="6">
    <source>
        <dbReference type="SMART" id="SM00387"/>
    </source>
</evidence>
<accession>A0ABP8YNT9</accession>
<sequence length="567" mass="60348">MPPRGSAARPDLPGRRSRAGHARRRYRGLMADDADVLLDAVLAVGRGIELESTLYRLVQVATDVVDARYGALGVLGDDGMIAQFLTVGLDDAEIAAIGPYPRGHGLLGELIRHPVPLRLPDIGSDPRSVGFPPHHPPMGSFLGVPLRVHGSPFGNLYLTEKRGGAQFSERDEQLVRGLASAASVAVENARLYDEARLRERWAHGNDEISRHLLEGDAPSDVLALVAEEAMRLAAADVALLATVSEDSPDHLLVRAALGPGTDDLVGTVVPLEGTFAAEAYTSGRPQVSHDGALDGRETLTAHPASVVGPVAVLPLGGPGRTAGVLSVGRRRGTSPFPGVVVDALAAFASQAAVALELAERRLDAARLAVMRDRDRIARDLHDLAIQRLYATGLSLDAVGRRLEDRPDVAARVGRAVDDLDETISLIRTTIRDLQPSPGPGRRVGLRARLSAEIEAATRTLPFKPVLRTSGPVDALIQPAIGDHLVAVLRETLSNVSRHADARRTDVELVLGDDVVLTVTDDGCGIPADAAPSGLANLEHRAADLGGEFSVERMHPGTRVRWRVPLRR</sequence>
<evidence type="ECO:0000313" key="7">
    <source>
        <dbReference type="EMBL" id="GAA4732266.1"/>
    </source>
</evidence>
<dbReference type="PANTHER" id="PTHR24421">
    <property type="entry name" value="NITRATE/NITRITE SENSOR PROTEIN NARX-RELATED"/>
    <property type="match status" value="1"/>
</dbReference>
<dbReference type="Gene3D" id="1.20.5.1930">
    <property type="match status" value="1"/>
</dbReference>
<dbReference type="PANTHER" id="PTHR24421:SF56">
    <property type="entry name" value="OXYGEN SENSOR HISTIDINE KINASE RESPONSE REGULATOR DOST"/>
    <property type="match status" value="1"/>
</dbReference>
<dbReference type="InterPro" id="IPR011712">
    <property type="entry name" value="Sig_transdc_His_kin_sub3_dim/P"/>
</dbReference>
<feature type="domain" description="GAF" evidence="5">
    <location>
        <begin position="49"/>
        <end position="196"/>
    </location>
</feature>
<dbReference type="SUPFAM" id="SSF55781">
    <property type="entry name" value="GAF domain-like"/>
    <property type="match status" value="2"/>
</dbReference>